<evidence type="ECO:0000313" key="7">
    <source>
        <dbReference type="EMBL" id="QDV81764.1"/>
    </source>
</evidence>
<dbReference type="PROSITE" id="PS51918">
    <property type="entry name" value="RADICAL_SAM"/>
    <property type="match status" value="1"/>
</dbReference>
<dbReference type="InterPro" id="IPR058240">
    <property type="entry name" value="rSAM_sf"/>
</dbReference>
<proteinExistence type="predicted"/>
<keyword evidence="4" id="KW-0408">Iron</keyword>
<protein>
    <submittedName>
        <fullName evidence="7">Anaerobic sulfatase-maturating enzyme</fullName>
        <ecNumber evidence="7">1.1.99.-</ecNumber>
    </submittedName>
</protein>
<dbReference type="EC" id="1.1.99.-" evidence="7"/>
<keyword evidence="5" id="KW-0411">Iron-sulfur</keyword>
<dbReference type="InterPro" id="IPR013785">
    <property type="entry name" value="Aldolase_TIM"/>
</dbReference>
<keyword evidence="8" id="KW-1185">Reference proteome</keyword>
<evidence type="ECO:0000256" key="3">
    <source>
        <dbReference type="ARBA" id="ARBA00022723"/>
    </source>
</evidence>
<dbReference type="SUPFAM" id="SSF102114">
    <property type="entry name" value="Radical SAM enzymes"/>
    <property type="match status" value="1"/>
</dbReference>
<comment type="cofactor">
    <cofactor evidence="1">
        <name>[4Fe-4S] cluster</name>
        <dbReference type="ChEBI" id="CHEBI:49883"/>
    </cofactor>
</comment>
<dbReference type="InterPro" id="IPR023867">
    <property type="entry name" value="Sulphatase_maturase_rSAM"/>
</dbReference>
<evidence type="ECO:0000259" key="6">
    <source>
        <dbReference type="PROSITE" id="PS51918"/>
    </source>
</evidence>
<name>A0ABX5XIF7_9BACT</name>
<evidence type="ECO:0000313" key="8">
    <source>
        <dbReference type="Proteomes" id="UP000318081"/>
    </source>
</evidence>
<keyword evidence="7" id="KW-0560">Oxidoreductase</keyword>
<dbReference type="PANTHER" id="PTHR43273:SF8">
    <property type="entry name" value="RADICAL SAM DOMAIN PROTEIN"/>
    <property type="match status" value="1"/>
</dbReference>
<dbReference type="SFLD" id="SFLDG01384">
    <property type="entry name" value="thioether_bond_formation_requi"/>
    <property type="match status" value="1"/>
</dbReference>
<organism evidence="7 8">
    <name type="scientific">Stieleria magnilauensis</name>
    <dbReference type="NCBI Taxonomy" id="2527963"/>
    <lineage>
        <taxon>Bacteria</taxon>
        <taxon>Pseudomonadati</taxon>
        <taxon>Planctomycetota</taxon>
        <taxon>Planctomycetia</taxon>
        <taxon>Pirellulales</taxon>
        <taxon>Pirellulaceae</taxon>
        <taxon>Stieleria</taxon>
    </lineage>
</organism>
<reference evidence="7 8" key="1">
    <citation type="submission" date="2019-02" db="EMBL/GenBank/DDBJ databases">
        <title>Deep-cultivation of Planctomycetes and their phenomic and genomic characterization uncovers novel biology.</title>
        <authorList>
            <person name="Wiegand S."/>
            <person name="Jogler M."/>
            <person name="Boedeker C."/>
            <person name="Pinto D."/>
            <person name="Vollmers J."/>
            <person name="Rivas-Marin E."/>
            <person name="Kohn T."/>
            <person name="Peeters S.H."/>
            <person name="Heuer A."/>
            <person name="Rast P."/>
            <person name="Oberbeckmann S."/>
            <person name="Bunk B."/>
            <person name="Jeske O."/>
            <person name="Meyerdierks A."/>
            <person name="Storesund J.E."/>
            <person name="Kallscheuer N."/>
            <person name="Luecker S."/>
            <person name="Lage O.M."/>
            <person name="Pohl T."/>
            <person name="Merkel B.J."/>
            <person name="Hornburger P."/>
            <person name="Mueller R.-W."/>
            <person name="Bruemmer F."/>
            <person name="Labrenz M."/>
            <person name="Spormann A.M."/>
            <person name="Op den Camp H."/>
            <person name="Overmann J."/>
            <person name="Amann R."/>
            <person name="Jetten M.S.M."/>
            <person name="Mascher T."/>
            <person name="Medema M.H."/>
            <person name="Devos D.P."/>
            <person name="Kaster A.-K."/>
            <person name="Ovreas L."/>
            <person name="Rohde M."/>
            <person name="Galperin M.Y."/>
            <person name="Jogler C."/>
        </authorList>
    </citation>
    <scope>NUCLEOTIDE SEQUENCE [LARGE SCALE GENOMIC DNA]</scope>
    <source>
        <strain evidence="7 8">TBK1r</strain>
    </source>
</reference>
<dbReference type="SFLD" id="SFLDG01067">
    <property type="entry name" value="SPASM/twitch_domain_containing"/>
    <property type="match status" value="1"/>
</dbReference>
<dbReference type="NCBIfam" id="TIGR04085">
    <property type="entry name" value="rSAM_more_4Fe4S"/>
    <property type="match status" value="1"/>
</dbReference>
<evidence type="ECO:0000256" key="1">
    <source>
        <dbReference type="ARBA" id="ARBA00001966"/>
    </source>
</evidence>
<keyword evidence="3" id="KW-0479">Metal-binding</keyword>
<dbReference type="InterPro" id="IPR007197">
    <property type="entry name" value="rSAM"/>
</dbReference>
<dbReference type="Proteomes" id="UP000318081">
    <property type="component" value="Chromosome"/>
</dbReference>
<dbReference type="PANTHER" id="PTHR43273">
    <property type="entry name" value="ANAEROBIC SULFATASE-MATURATING ENZYME HOMOLOG ASLB-RELATED"/>
    <property type="match status" value="1"/>
</dbReference>
<gene>
    <name evidence="7" type="primary">atsB</name>
    <name evidence="7" type="ORF">TBK1r_06840</name>
</gene>
<dbReference type="EMBL" id="CP036432">
    <property type="protein sequence ID" value="QDV81764.1"/>
    <property type="molecule type" value="Genomic_DNA"/>
</dbReference>
<evidence type="ECO:0000256" key="5">
    <source>
        <dbReference type="ARBA" id="ARBA00023014"/>
    </source>
</evidence>
<keyword evidence="2" id="KW-0949">S-adenosyl-L-methionine</keyword>
<evidence type="ECO:0000256" key="4">
    <source>
        <dbReference type="ARBA" id="ARBA00023004"/>
    </source>
</evidence>
<dbReference type="InterPro" id="IPR023885">
    <property type="entry name" value="4Fe4S-binding_SPASM_dom"/>
</dbReference>
<dbReference type="Gene3D" id="3.20.20.70">
    <property type="entry name" value="Aldolase class I"/>
    <property type="match status" value="1"/>
</dbReference>
<dbReference type="GO" id="GO:0016491">
    <property type="term" value="F:oxidoreductase activity"/>
    <property type="evidence" value="ECO:0007669"/>
    <property type="project" value="UniProtKB-KW"/>
</dbReference>
<feature type="domain" description="Radical SAM core" evidence="6">
    <location>
        <begin position="89"/>
        <end position="324"/>
    </location>
</feature>
<dbReference type="CDD" id="cd01335">
    <property type="entry name" value="Radical_SAM"/>
    <property type="match status" value="1"/>
</dbReference>
<accession>A0ABX5XIF7</accession>
<sequence length="453" mass="50153">MNISLPIIDGPVATAQDEVARISRGLSEAFLFDSDAGKYAFVVQGSQLFRTDEKTYAMLSDCKDDEQAMRAALKSLGCRLKPVADKPVPNPVSAISLAVSQKCNLACSYCYAEQGGFGQPQRSMSEEVAIGAIERLIRDVGTGNRVNIAFMGGEPLMNRRVLKSATQHAVKFATDHHVDVGFSITTNGTLLTPEDGDFFEEHGFAVTLSVDGLPSEHDHARPDKQGNGTFNRLMDRVRPLLRQQRRMQVSVRSTVTPSSGSLVEFLQNMIDRGFHSVGVSPLLSSPTGNGEMNNRSLKRMLRQMIECGDEFQRAVAARRRYPFLNIVNAMQEIHRGSQRALPCGAGDSYVGVGAEGDYYACHRFVNDDERWMGDLQSGVSETARTQWTSNRHVHMQEPCRSCWARYLCGGGCHHEVIHRGRSACEFIRGWLAYCLDAYAKLSAHSPWYFGVAD</sequence>
<dbReference type="Pfam" id="PF04055">
    <property type="entry name" value="Radical_SAM"/>
    <property type="match status" value="1"/>
</dbReference>
<dbReference type="SFLD" id="SFLDS00029">
    <property type="entry name" value="Radical_SAM"/>
    <property type="match status" value="1"/>
</dbReference>
<dbReference type="SFLD" id="SFLDG01386">
    <property type="entry name" value="main_SPASM_domain-containing"/>
    <property type="match status" value="1"/>
</dbReference>
<evidence type="ECO:0000256" key="2">
    <source>
        <dbReference type="ARBA" id="ARBA00022691"/>
    </source>
</evidence>